<dbReference type="OrthoDB" id="511992at2"/>
<feature type="domain" description="HTH araC/xylS-type" evidence="4">
    <location>
        <begin position="154"/>
        <end position="258"/>
    </location>
</feature>
<reference evidence="5 7" key="1">
    <citation type="submission" date="2014-07" db="EMBL/GenBank/DDBJ databases">
        <title>Genome of Flavobacterium hydatis DSM 2063.</title>
        <authorList>
            <person name="Pipes S.E."/>
            <person name="Stropko S.J."/>
            <person name="Newman J.D."/>
        </authorList>
    </citation>
    <scope>NUCLEOTIDE SEQUENCE [LARGE SCALE GENOMIC DNA]</scope>
    <source>
        <strain evidence="5 7">DSM 2063</strain>
    </source>
</reference>
<accession>A0A086AI91</accession>
<evidence type="ECO:0000256" key="3">
    <source>
        <dbReference type="ARBA" id="ARBA00023163"/>
    </source>
</evidence>
<dbReference type="SUPFAM" id="SSF46689">
    <property type="entry name" value="Homeodomain-like"/>
    <property type="match status" value="1"/>
</dbReference>
<evidence type="ECO:0000313" key="5">
    <source>
        <dbReference type="EMBL" id="KFF16405.1"/>
    </source>
</evidence>
<dbReference type="PANTHER" id="PTHR43280:SF2">
    <property type="entry name" value="HTH-TYPE TRANSCRIPTIONAL REGULATOR EXSA"/>
    <property type="match status" value="1"/>
</dbReference>
<dbReference type="GO" id="GO:0003700">
    <property type="term" value="F:DNA-binding transcription factor activity"/>
    <property type="evidence" value="ECO:0007669"/>
    <property type="project" value="InterPro"/>
</dbReference>
<dbReference type="InterPro" id="IPR018060">
    <property type="entry name" value="HTH_AraC"/>
</dbReference>
<dbReference type="Proteomes" id="UP000198424">
    <property type="component" value="Unassembled WGS sequence"/>
</dbReference>
<sequence>MQVLPPKELSPYIKHYLFLENKGNDTQKLRLFSDGNTGVVFSLKSKLISGYSNYEAQNYLPSSFLYGQLNGFKDIYSGSEMSIVIVVFQPNGINQLLGITSSELRDTIITIDDIFGLEGIELQEKLSEQTTIQERLNLLNHFFKTLEAKKPLSNQLIAAASLDFIFKSKGQFSLKQLVDYTGYTERHIERKFTECVGLNPKKFGNIVKIHGFLKLLKNKSEDTNLTTISYDAGFSDQSHLIREFKKHTGMTPKEYLYNAGKLTNNFIETVPAKAI</sequence>
<organism evidence="5 7">
    <name type="scientific">Flavobacterium hydatis</name>
    <name type="common">Cytophaga aquatilis</name>
    <dbReference type="NCBI Taxonomy" id="991"/>
    <lineage>
        <taxon>Bacteria</taxon>
        <taxon>Pseudomonadati</taxon>
        <taxon>Bacteroidota</taxon>
        <taxon>Flavobacteriia</taxon>
        <taxon>Flavobacteriales</taxon>
        <taxon>Flavobacteriaceae</taxon>
        <taxon>Flavobacterium</taxon>
    </lineage>
</organism>
<dbReference type="EMBL" id="MUGY01000004">
    <property type="protein sequence ID" value="OXA96580.1"/>
    <property type="molecule type" value="Genomic_DNA"/>
</dbReference>
<gene>
    <name evidence="6" type="ORF">B0A62_04775</name>
    <name evidence="5" type="ORF">IW20_11700</name>
</gene>
<dbReference type="RefSeq" id="WP_035622108.1">
    <property type="nucleotide sequence ID" value="NZ_JBEWQG010000001.1"/>
</dbReference>
<comment type="caution">
    <text evidence="5">The sequence shown here is derived from an EMBL/GenBank/DDBJ whole genome shotgun (WGS) entry which is preliminary data.</text>
</comment>
<dbReference type="PANTHER" id="PTHR43280">
    <property type="entry name" value="ARAC-FAMILY TRANSCRIPTIONAL REGULATOR"/>
    <property type="match status" value="1"/>
</dbReference>
<keyword evidence="3" id="KW-0804">Transcription</keyword>
<protein>
    <submittedName>
        <fullName evidence="6">AraC family transcriptional regulator</fullName>
    </submittedName>
    <submittedName>
        <fullName evidence="5">DNA-binding protein</fullName>
    </submittedName>
</protein>
<keyword evidence="1" id="KW-0805">Transcription regulation</keyword>
<evidence type="ECO:0000259" key="4">
    <source>
        <dbReference type="PROSITE" id="PS01124"/>
    </source>
</evidence>
<dbReference type="PROSITE" id="PS01124">
    <property type="entry name" value="HTH_ARAC_FAMILY_2"/>
    <property type="match status" value="1"/>
</dbReference>
<reference evidence="6 8" key="2">
    <citation type="submission" date="2016-11" db="EMBL/GenBank/DDBJ databases">
        <title>Whole genomes of Flavobacteriaceae.</title>
        <authorList>
            <person name="Stine C."/>
            <person name="Li C."/>
            <person name="Tadesse D."/>
        </authorList>
    </citation>
    <scope>NUCLEOTIDE SEQUENCE [LARGE SCALE GENOMIC DNA]</scope>
    <source>
        <strain evidence="6 8">ATCC 29551</strain>
    </source>
</reference>
<dbReference type="SMART" id="SM00342">
    <property type="entry name" value="HTH_ARAC"/>
    <property type="match status" value="1"/>
</dbReference>
<dbReference type="EMBL" id="JPRM01000015">
    <property type="protein sequence ID" value="KFF16405.1"/>
    <property type="molecule type" value="Genomic_DNA"/>
</dbReference>
<evidence type="ECO:0000313" key="8">
    <source>
        <dbReference type="Proteomes" id="UP000198424"/>
    </source>
</evidence>
<evidence type="ECO:0000256" key="2">
    <source>
        <dbReference type="ARBA" id="ARBA00023125"/>
    </source>
</evidence>
<dbReference type="Pfam" id="PF20240">
    <property type="entry name" value="DUF6597"/>
    <property type="match status" value="1"/>
</dbReference>
<evidence type="ECO:0000313" key="6">
    <source>
        <dbReference type="EMBL" id="OXA96580.1"/>
    </source>
</evidence>
<dbReference type="Proteomes" id="UP000028712">
    <property type="component" value="Unassembled WGS sequence"/>
</dbReference>
<proteinExistence type="predicted"/>
<dbReference type="STRING" id="991.IW20_11700"/>
<dbReference type="Gene3D" id="1.10.10.60">
    <property type="entry name" value="Homeodomain-like"/>
    <property type="match status" value="1"/>
</dbReference>
<evidence type="ECO:0000256" key="1">
    <source>
        <dbReference type="ARBA" id="ARBA00023015"/>
    </source>
</evidence>
<keyword evidence="8" id="KW-1185">Reference proteome</keyword>
<dbReference type="GO" id="GO:0043565">
    <property type="term" value="F:sequence-specific DNA binding"/>
    <property type="evidence" value="ECO:0007669"/>
    <property type="project" value="InterPro"/>
</dbReference>
<dbReference type="InterPro" id="IPR046532">
    <property type="entry name" value="DUF6597"/>
</dbReference>
<name>A0A086AI91_FLAHY</name>
<evidence type="ECO:0000313" key="7">
    <source>
        <dbReference type="Proteomes" id="UP000028712"/>
    </source>
</evidence>
<dbReference type="Pfam" id="PF12833">
    <property type="entry name" value="HTH_18"/>
    <property type="match status" value="1"/>
</dbReference>
<dbReference type="AlphaFoldDB" id="A0A086AI91"/>
<dbReference type="InterPro" id="IPR009057">
    <property type="entry name" value="Homeodomain-like_sf"/>
</dbReference>
<keyword evidence="2 5" id="KW-0238">DNA-binding</keyword>
<dbReference type="eggNOG" id="COG2207">
    <property type="taxonomic scope" value="Bacteria"/>
</dbReference>